<feature type="domain" description="Aminotransferase class I/classII large" evidence="4">
    <location>
        <begin position="54"/>
        <end position="382"/>
    </location>
</feature>
<reference evidence="5" key="1">
    <citation type="submission" date="2018-08" db="EMBL/GenBank/DDBJ databases">
        <title>A genome reference for cultivated species of the human gut microbiota.</title>
        <authorList>
            <person name="Zou Y."/>
            <person name="Xue W."/>
            <person name="Luo G."/>
        </authorList>
    </citation>
    <scope>NUCLEOTIDE SEQUENCE [LARGE SCALE GENOMIC DNA]</scope>
    <source>
        <strain evidence="5">TF05-5AC</strain>
    </source>
</reference>
<dbReference type="CDD" id="cd00609">
    <property type="entry name" value="AAT_like"/>
    <property type="match status" value="1"/>
</dbReference>
<dbReference type="PANTHER" id="PTHR43643:SF3">
    <property type="entry name" value="HISTIDINOL-PHOSPHATE AMINOTRANSFERASE"/>
    <property type="match status" value="1"/>
</dbReference>
<dbReference type="Pfam" id="PF00155">
    <property type="entry name" value="Aminotran_1_2"/>
    <property type="match status" value="1"/>
</dbReference>
<evidence type="ECO:0000313" key="5">
    <source>
        <dbReference type="EMBL" id="RGE64387.1"/>
    </source>
</evidence>
<dbReference type="InterPro" id="IPR004839">
    <property type="entry name" value="Aminotransferase_I/II_large"/>
</dbReference>
<gene>
    <name evidence="5" type="ORF">DXC51_04855</name>
</gene>
<dbReference type="AlphaFoldDB" id="A0A3E3IBF7"/>
<dbReference type="InterPro" id="IPR015421">
    <property type="entry name" value="PyrdxlP-dep_Trfase_major"/>
</dbReference>
<dbReference type="EMBL" id="QVLV01000002">
    <property type="protein sequence ID" value="RGE64387.1"/>
    <property type="molecule type" value="Genomic_DNA"/>
</dbReference>
<dbReference type="InterPro" id="IPR015422">
    <property type="entry name" value="PyrdxlP-dep_Trfase_small"/>
</dbReference>
<evidence type="ECO:0000256" key="2">
    <source>
        <dbReference type="ARBA" id="ARBA00022679"/>
    </source>
</evidence>
<evidence type="ECO:0000256" key="1">
    <source>
        <dbReference type="ARBA" id="ARBA00022576"/>
    </source>
</evidence>
<sequence length="389" mass="44037">MDTLRRLGIIKFCPPDYDWDLSIKGKGRKKKQAGTDMDFFEHGGQHGGTNITYDFSANINPLGMPDAVARVLQREWKRAESYPEETSRTLCEAIARQWQADEAQLVCTNGASELIYAAVRALKPAAGLILAPAFSEYERALLAADCPVRCFPLRRENGFQAEEGLLTFLEQQPSGSLLFLCNPNNPVGNCMDPKLSERVLRLTARKKIWLAADETFLPFCRDYENISMKRFYRDYGNLLIINAFTKLYAMPGLRLGYGICADREVIRQIRRQLPAWNVSVPAQLAGLAALREEDYRERTIGYLDKARACLIEGLKKRDKLIYRIYPPCANFIFFEGVPGLDRLLAGKGFAIRSCENYRRLGPGDYRIAVRTGEENEALLQALDELAKEL</sequence>
<proteinExistence type="predicted"/>
<dbReference type="InterPro" id="IPR015424">
    <property type="entry name" value="PyrdxlP-dep_Trfase"/>
</dbReference>
<comment type="caution">
    <text evidence="5">The sequence shown here is derived from an EMBL/GenBank/DDBJ whole genome shotgun (WGS) entry which is preliminary data.</text>
</comment>
<keyword evidence="2 5" id="KW-0808">Transferase</keyword>
<evidence type="ECO:0000256" key="3">
    <source>
        <dbReference type="ARBA" id="ARBA00022898"/>
    </source>
</evidence>
<keyword evidence="3" id="KW-0663">Pyridoxal phosphate</keyword>
<accession>A0A3E3IBF7</accession>
<evidence type="ECO:0000313" key="6">
    <source>
        <dbReference type="Proteomes" id="UP000260812"/>
    </source>
</evidence>
<organism evidence="5 6">
    <name type="scientific">Eisenbergiella massiliensis</name>
    <dbReference type="NCBI Taxonomy" id="1720294"/>
    <lineage>
        <taxon>Bacteria</taxon>
        <taxon>Bacillati</taxon>
        <taxon>Bacillota</taxon>
        <taxon>Clostridia</taxon>
        <taxon>Lachnospirales</taxon>
        <taxon>Lachnospiraceae</taxon>
        <taxon>Eisenbergiella</taxon>
    </lineage>
</organism>
<dbReference type="Gene3D" id="3.90.1150.10">
    <property type="entry name" value="Aspartate Aminotransferase, domain 1"/>
    <property type="match status" value="1"/>
</dbReference>
<dbReference type="GO" id="GO:0030170">
    <property type="term" value="F:pyridoxal phosphate binding"/>
    <property type="evidence" value="ECO:0007669"/>
    <property type="project" value="InterPro"/>
</dbReference>
<dbReference type="SUPFAM" id="SSF53383">
    <property type="entry name" value="PLP-dependent transferases"/>
    <property type="match status" value="1"/>
</dbReference>
<keyword evidence="1 5" id="KW-0032">Aminotransferase</keyword>
<dbReference type="Proteomes" id="UP000260812">
    <property type="component" value="Unassembled WGS sequence"/>
</dbReference>
<dbReference type="GO" id="GO:0008483">
    <property type="term" value="F:transaminase activity"/>
    <property type="evidence" value="ECO:0007669"/>
    <property type="project" value="UniProtKB-KW"/>
</dbReference>
<dbReference type="PANTHER" id="PTHR43643">
    <property type="entry name" value="HISTIDINOL-PHOSPHATE AMINOTRANSFERASE 2"/>
    <property type="match status" value="1"/>
</dbReference>
<protein>
    <submittedName>
        <fullName evidence="5">Aminotransferase class I/II-fold pyridoxal phosphate-dependent enzyme</fullName>
    </submittedName>
</protein>
<keyword evidence="6" id="KW-1185">Reference proteome</keyword>
<evidence type="ECO:0000259" key="4">
    <source>
        <dbReference type="Pfam" id="PF00155"/>
    </source>
</evidence>
<dbReference type="InterPro" id="IPR050106">
    <property type="entry name" value="HistidinolP_aminotransfase"/>
</dbReference>
<name>A0A3E3IBF7_9FIRM</name>
<dbReference type="Gene3D" id="3.40.640.10">
    <property type="entry name" value="Type I PLP-dependent aspartate aminotransferase-like (Major domain)"/>
    <property type="match status" value="1"/>
</dbReference>